<evidence type="ECO:0008006" key="5">
    <source>
        <dbReference type="Google" id="ProtNLM"/>
    </source>
</evidence>
<evidence type="ECO:0000313" key="3">
    <source>
        <dbReference type="EMBL" id="MBD3925652.1"/>
    </source>
</evidence>
<keyword evidence="4" id="KW-1185">Reference proteome</keyword>
<evidence type="ECO:0000313" key="4">
    <source>
        <dbReference type="Proteomes" id="UP000618818"/>
    </source>
</evidence>
<gene>
    <name evidence="3" type="ORF">IEZ26_13545</name>
</gene>
<feature type="region of interest" description="Disordered" evidence="1">
    <location>
        <begin position="29"/>
        <end position="113"/>
    </location>
</feature>
<sequence>MSTSFTFRRTVAGAITITATFFAATACGSATDVSQSITRTSKETPTNKAYPADGRENRNSARNASTHRQYPADGRENRNAVNGSTGRQYPADGRENRNSGAPLPLPRGRDTCC</sequence>
<reference evidence="3 4" key="1">
    <citation type="submission" date="2020-09" db="EMBL/GenBank/DDBJ databases">
        <title>novel species in genus Nocardioides.</title>
        <authorList>
            <person name="Zhang G."/>
        </authorList>
    </citation>
    <scope>NUCLEOTIDE SEQUENCE [LARGE SCALE GENOMIC DNA]</scope>
    <source>
        <strain evidence="3 4">KCTC 39551</strain>
    </source>
</reference>
<feature type="signal peptide" evidence="2">
    <location>
        <begin position="1"/>
        <end position="23"/>
    </location>
</feature>
<dbReference type="RefSeq" id="WP_191195539.1">
    <property type="nucleotide sequence ID" value="NZ_JACXYZ010000002.1"/>
</dbReference>
<proteinExistence type="predicted"/>
<comment type="caution">
    <text evidence="3">The sequence shown here is derived from an EMBL/GenBank/DDBJ whole genome shotgun (WGS) entry which is preliminary data.</text>
</comment>
<evidence type="ECO:0000256" key="1">
    <source>
        <dbReference type="SAM" id="MobiDB-lite"/>
    </source>
</evidence>
<dbReference type="Proteomes" id="UP000618818">
    <property type="component" value="Unassembled WGS sequence"/>
</dbReference>
<evidence type="ECO:0000256" key="2">
    <source>
        <dbReference type="SAM" id="SignalP"/>
    </source>
</evidence>
<organism evidence="3 4">
    <name type="scientific">Nocardioides cavernae</name>
    <dbReference type="NCBI Taxonomy" id="1921566"/>
    <lineage>
        <taxon>Bacteria</taxon>
        <taxon>Bacillati</taxon>
        <taxon>Actinomycetota</taxon>
        <taxon>Actinomycetes</taxon>
        <taxon>Propionibacteriales</taxon>
        <taxon>Nocardioidaceae</taxon>
        <taxon>Nocardioides</taxon>
    </lineage>
</organism>
<feature type="chain" id="PRO_5045125319" description="Lipoprotein" evidence="2">
    <location>
        <begin position="24"/>
        <end position="113"/>
    </location>
</feature>
<dbReference type="EMBL" id="JACXYZ010000002">
    <property type="protein sequence ID" value="MBD3925652.1"/>
    <property type="molecule type" value="Genomic_DNA"/>
</dbReference>
<keyword evidence="2" id="KW-0732">Signal</keyword>
<accession>A0ABR8NBY4</accession>
<feature type="compositionally biased region" description="Polar residues" evidence="1">
    <location>
        <begin position="32"/>
        <end position="47"/>
    </location>
</feature>
<name>A0ABR8NBY4_9ACTN</name>
<protein>
    <recommendedName>
        <fullName evidence="5">Lipoprotein</fullName>
    </recommendedName>
</protein>